<dbReference type="SUPFAM" id="SSF89550">
    <property type="entry name" value="PHP domain-like"/>
    <property type="match status" value="1"/>
</dbReference>
<evidence type="ECO:0000256" key="7">
    <source>
        <dbReference type="ARBA" id="ARBA00049158"/>
    </source>
</evidence>
<dbReference type="EC" id="3.1.3.15" evidence="3 8"/>
<dbReference type="PANTHER" id="PTHR21039">
    <property type="entry name" value="HISTIDINOL PHOSPHATASE-RELATED"/>
    <property type="match status" value="1"/>
</dbReference>
<accession>A0A0E2HNF2</accession>
<gene>
    <name evidence="10" type="ORF">HMPREF1090_02522</name>
</gene>
<evidence type="ECO:0000256" key="1">
    <source>
        <dbReference type="ARBA" id="ARBA00004970"/>
    </source>
</evidence>
<evidence type="ECO:0000256" key="2">
    <source>
        <dbReference type="ARBA" id="ARBA00009152"/>
    </source>
</evidence>
<dbReference type="AlphaFoldDB" id="A0A0E2HNF2"/>
<comment type="similarity">
    <text evidence="2 8">Belongs to the PHP hydrolase family. HisK subfamily.</text>
</comment>
<evidence type="ECO:0000256" key="8">
    <source>
        <dbReference type="RuleBase" id="RU366003"/>
    </source>
</evidence>
<evidence type="ECO:0000259" key="9">
    <source>
        <dbReference type="Pfam" id="PF02811"/>
    </source>
</evidence>
<keyword evidence="6 8" id="KW-0368">Histidine biosynthesis</keyword>
<evidence type="ECO:0000313" key="11">
    <source>
        <dbReference type="Proteomes" id="UP000013085"/>
    </source>
</evidence>
<organism evidence="10 11">
    <name type="scientific">[Clostridium] clostridioforme 90A8</name>
    <dbReference type="NCBI Taxonomy" id="999408"/>
    <lineage>
        <taxon>Bacteria</taxon>
        <taxon>Bacillati</taxon>
        <taxon>Bacillota</taxon>
        <taxon>Clostridia</taxon>
        <taxon>Lachnospirales</taxon>
        <taxon>Lachnospiraceae</taxon>
        <taxon>Enterocloster</taxon>
    </lineage>
</organism>
<dbReference type="Gene3D" id="3.20.20.140">
    <property type="entry name" value="Metal-dependent hydrolases"/>
    <property type="match status" value="1"/>
</dbReference>
<comment type="caution">
    <text evidence="10">The sequence shown here is derived from an EMBL/GenBank/DDBJ whole genome shotgun (WGS) entry which is preliminary data.</text>
</comment>
<evidence type="ECO:0000313" key="10">
    <source>
        <dbReference type="EMBL" id="ENZ13627.1"/>
    </source>
</evidence>
<reference evidence="10 11" key="1">
    <citation type="submission" date="2013-01" db="EMBL/GenBank/DDBJ databases">
        <title>The Genome Sequence of Clostridium clostridioforme 90A8.</title>
        <authorList>
            <consortium name="The Broad Institute Genome Sequencing Platform"/>
            <person name="Earl A."/>
            <person name="Ward D."/>
            <person name="Feldgarden M."/>
            <person name="Gevers D."/>
            <person name="Courvalin P."/>
            <person name="Lambert T."/>
            <person name="Walker B."/>
            <person name="Young S.K."/>
            <person name="Zeng Q."/>
            <person name="Gargeya S."/>
            <person name="Fitzgerald M."/>
            <person name="Haas B."/>
            <person name="Abouelleil A."/>
            <person name="Alvarado L."/>
            <person name="Arachchi H.M."/>
            <person name="Berlin A.M."/>
            <person name="Chapman S.B."/>
            <person name="Dewar J."/>
            <person name="Goldberg J."/>
            <person name="Griggs A."/>
            <person name="Gujja S."/>
            <person name="Hansen M."/>
            <person name="Howarth C."/>
            <person name="Imamovic A."/>
            <person name="Larimer J."/>
            <person name="McCowan C."/>
            <person name="Murphy C."/>
            <person name="Neiman D."/>
            <person name="Pearson M."/>
            <person name="Priest M."/>
            <person name="Roberts A."/>
            <person name="Saif S."/>
            <person name="Shea T."/>
            <person name="Sisk P."/>
            <person name="Sykes S."/>
            <person name="Wortman J."/>
            <person name="Nusbaum C."/>
            <person name="Birren B."/>
        </authorList>
    </citation>
    <scope>NUCLEOTIDE SEQUENCE [LARGE SCALE GENOMIC DNA]</scope>
    <source>
        <strain evidence="10 11">90A8</strain>
    </source>
</reference>
<dbReference type="UniPathway" id="UPA00031">
    <property type="reaction ID" value="UER00013"/>
</dbReference>
<comment type="pathway">
    <text evidence="1 8">Amino-acid biosynthesis; L-histidine biosynthesis; L-histidine from 5-phospho-alpha-D-ribose 1-diphosphate: step 8/9.</text>
</comment>
<dbReference type="HOGENOM" id="CLU_054611_3_0_9"/>
<dbReference type="PATRIC" id="fig|999408.3.peg.2726"/>
<dbReference type="RefSeq" id="WP_002595876.1">
    <property type="nucleotide sequence ID" value="NZ_KB851021.1"/>
</dbReference>
<protein>
    <recommendedName>
        <fullName evidence="3 8">Histidinol-phosphatase</fullName>
        <shortName evidence="8">HolPase</shortName>
        <ecNumber evidence="3 8">3.1.3.15</ecNumber>
    </recommendedName>
</protein>
<dbReference type="GO" id="GO:0004401">
    <property type="term" value="F:histidinol-phosphatase activity"/>
    <property type="evidence" value="ECO:0007669"/>
    <property type="project" value="UniProtKB-UniRule"/>
</dbReference>
<dbReference type="Proteomes" id="UP000013085">
    <property type="component" value="Unassembled WGS sequence"/>
</dbReference>
<evidence type="ECO:0000256" key="4">
    <source>
        <dbReference type="ARBA" id="ARBA00022605"/>
    </source>
</evidence>
<feature type="domain" description="PHP" evidence="9">
    <location>
        <begin position="7"/>
        <end position="198"/>
    </location>
</feature>
<evidence type="ECO:0000256" key="5">
    <source>
        <dbReference type="ARBA" id="ARBA00022801"/>
    </source>
</evidence>
<dbReference type="NCBIfam" id="TIGR01856">
    <property type="entry name" value="hisJ_fam"/>
    <property type="match status" value="1"/>
</dbReference>
<keyword evidence="5 8" id="KW-0378">Hydrolase</keyword>
<name>A0A0E2HNF2_9FIRM</name>
<dbReference type="InterPro" id="IPR016195">
    <property type="entry name" value="Pol/histidinol_Pase-like"/>
</dbReference>
<evidence type="ECO:0000256" key="3">
    <source>
        <dbReference type="ARBA" id="ARBA00013085"/>
    </source>
</evidence>
<dbReference type="GeneID" id="57963229"/>
<dbReference type="Pfam" id="PF02811">
    <property type="entry name" value="PHP"/>
    <property type="match status" value="1"/>
</dbReference>
<sequence>MEYKTADYHVHSTISPDAKGTMEEMCNAAIAAGIEEIAFTDHYEFYAGGITGKYFNREYLIRYFEELDKCRQMYEGRLIIRSAMEFGQLHLDPEKASGIIKSWPFDYLIGSVHKIGNIDLSQMEFREDTVQEIADAYYSHLLKLARTGDFDCMGHLDLYKRHCRKAGLPDDYDKYEDRIVQVLTALIERGKGIEVNTSGLRQGAGETMPGIRCLKLYKALGGTVITVGSDAHLPEDVGSGFIEALGLVKEAGFDRIARYEKRMCLFQPL</sequence>
<dbReference type="InterPro" id="IPR010140">
    <property type="entry name" value="Histidinol_P_phosphatase_HisJ"/>
</dbReference>
<evidence type="ECO:0000256" key="6">
    <source>
        <dbReference type="ARBA" id="ARBA00023102"/>
    </source>
</evidence>
<comment type="catalytic activity">
    <reaction evidence="7 8">
        <text>L-histidinol phosphate + H2O = L-histidinol + phosphate</text>
        <dbReference type="Rhea" id="RHEA:14465"/>
        <dbReference type="ChEBI" id="CHEBI:15377"/>
        <dbReference type="ChEBI" id="CHEBI:43474"/>
        <dbReference type="ChEBI" id="CHEBI:57699"/>
        <dbReference type="ChEBI" id="CHEBI:57980"/>
        <dbReference type="EC" id="3.1.3.15"/>
    </reaction>
</comment>
<keyword evidence="4 8" id="KW-0028">Amino-acid biosynthesis</keyword>
<proteinExistence type="inferred from homology"/>
<dbReference type="InterPro" id="IPR004013">
    <property type="entry name" value="PHP_dom"/>
</dbReference>
<dbReference type="GO" id="GO:0005737">
    <property type="term" value="C:cytoplasm"/>
    <property type="evidence" value="ECO:0007669"/>
    <property type="project" value="TreeGrafter"/>
</dbReference>
<dbReference type="EMBL" id="AGYR01000029">
    <property type="protein sequence ID" value="ENZ13627.1"/>
    <property type="molecule type" value="Genomic_DNA"/>
</dbReference>
<dbReference type="PANTHER" id="PTHR21039:SF0">
    <property type="entry name" value="HISTIDINOL-PHOSPHATASE"/>
    <property type="match status" value="1"/>
</dbReference>
<dbReference type="GO" id="GO:0000105">
    <property type="term" value="P:L-histidine biosynthetic process"/>
    <property type="evidence" value="ECO:0007669"/>
    <property type="project" value="UniProtKB-UniRule"/>
</dbReference>